<sequence>MVTPLFRGLNALLAVCHRLLDRPRWWQRPSPDAIRGDRPLPLLGLIKDSKDPVDHDVLGTLESSLGQDSPRTVLLARASAEQARQRCADRWAKATPPRTEDRLPLLPLLDELSHKLMADRFSLSKLRRFRYYGLGDWLSGQELAPGPDPHDEISQRLQDWYTKPGGPDATQLQGALDAALPQSDWMKNVLALFVLLRRPMGRFVWRRLGRVPRWFMRQPFMVPGHSTDFVGFAERLTEGRRTEENVYQLKKLLVHAFLQDLRVAYRPRRLLPARWRRTSYVMVLLDEVSEDNGGWELLRLINDVRNESTEHDPLLVVATAASRPAGVGTDRVTRPVVEIEDEIAQWQRDLPARRQALRADARFVFLALPGSDGGDEPPVGRHGLFDARRPPLLARRRVLALVMVLVLGAAALAGGEPLFVRWRSDCLHPFSPGVGLRWLDEAMECVGYSDNAARVFGSDPRLRAAQLAVFEHNGIAKRLHAENPRRPLVTLVYFSDLTHTNADPGMDASTAEELEGLLLRQRQQNHKDQSKPLLRVIVANGGHAMSSARTVVDELLAPLFRDDASVLGVVGMGLTVPATESAIAALGDLGIAVVSMTLTGESLPDLSPLYFQLVPGNRAQAELVAEYARQGRRSVTVYHPPLDDGYLRSLVEETRNAVGVDRVRTRQWMSQVAELSITCGADQLAFFVGREVDFPGFLDEVVRRCDANQPVVVGSDTVSRFVAQSDQRLRDEFSGVAVSFVSLASRIVLAGRSCREDGRPSSLGGAAPTHSLSTFCAGYRSFRGLREHGPDEVATVDFARVLSPAGDHLPWPGERIGLAYDAGGVFLEAVRRNQVRSRVSERAVAAPHRAAIGQELRELRPFDGATGPVDFAGSRTGESRPISILRVSDLHELSQVPTCVFRFAVPVDRRVSRPWGSPGC</sequence>
<organism evidence="1 2">
    <name type="scientific">Allokutzneria oryzae</name>
    <dbReference type="NCBI Taxonomy" id="1378989"/>
    <lineage>
        <taxon>Bacteria</taxon>
        <taxon>Bacillati</taxon>
        <taxon>Actinomycetota</taxon>
        <taxon>Actinomycetes</taxon>
        <taxon>Pseudonocardiales</taxon>
        <taxon>Pseudonocardiaceae</taxon>
        <taxon>Allokutzneria</taxon>
    </lineage>
</organism>
<dbReference type="EMBL" id="JBHLZU010000019">
    <property type="protein sequence ID" value="MFB9906933.1"/>
    <property type="molecule type" value="Genomic_DNA"/>
</dbReference>
<dbReference type="InterPro" id="IPR028082">
    <property type="entry name" value="Peripla_BP_I"/>
</dbReference>
<proteinExistence type="predicted"/>
<comment type="caution">
    <text evidence="1">The sequence shown here is derived from an EMBL/GenBank/DDBJ whole genome shotgun (WGS) entry which is preliminary data.</text>
</comment>
<reference evidence="1 2" key="1">
    <citation type="submission" date="2024-09" db="EMBL/GenBank/DDBJ databases">
        <authorList>
            <person name="Sun Q."/>
            <person name="Mori K."/>
        </authorList>
    </citation>
    <scope>NUCLEOTIDE SEQUENCE [LARGE SCALE GENOMIC DNA]</scope>
    <source>
        <strain evidence="1 2">TBRC 7907</strain>
    </source>
</reference>
<keyword evidence="2" id="KW-1185">Reference proteome</keyword>
<evidence type="ECO:0000313" key="1">
    <source>
        <dbReference type="EMBL" id="MFB9906933.1"/>
    </source>
</evidence>
<dbReference type="Gene3D" id="3.40.50.2300">
    <property type="match status" value="1"/>
</dbReference>
<gene>
    <name evidence="1" type="ORF">ACFFQA_23605</name>
</gene>
<accession>A0ABV6A1F1</accession>
<name>A0ABV6A1F1_9PSEU</name>
<dbReference type="Proteomes" id="UP001589693">
    <property type="component" value="Unassembled WGS sequence"/>
</dbReference>
<dbReference type="RefSeq" id="WP_377856163.1">
    <property type="nucleotide sequence ID" value="NZ_JBHLZU010000019.1"/>
</dbReference>
<protein>
    <submittedName>
        <fullName evidence="1">ABC transporter substrate-binding protein</fullName>
    </submittedName>
</protein>
<dbReference type="SUPFAM" id="SSF53822">
    <property type="entry name" value="Periplasmic binding protein-like I"/>
    <property type="match status" value="1"/>
</dbReference>
<evidence type="ECO:0000313" key="2">
    <source>
        <dbReference type="Proteomes" id="UP001589693"/>
    </source>
</evidence>